<gene>
    <name evidence="2" type="ORF">KSB_91680</name>
</gene>
<dbReference type="Gene3D" id="3.20.20.70">
    <property type="entry name" value="Aldolase class I"/>
    <property type="match status" value="1"/>
</dbReference>
<proteinExistence type="predicted"/>
<dbReference type="InterPro" id="IPR018659">
    <property type="entry name" value="DUF2090"/>
</dbReference>
<evidence type="ECO:0000259" key="1">
    <source>
        <dbReference type="Pfam" id="PF09863"/>
    </source>
</evidence>
<dbReference type="RefSeq" id="WP_201376756.1">
    <property type="nucleotide sequence ID" value="NZ_BNJG01000006.1"/>
</dbReference>
<comment type="caution">
    <text evidence="2">The sequence shown here is derived from an EMBL/GenBank/DDBJ whole genome shotgun (WGS) entry which is preliminary data.</text>
</comment>
<protein>
    <recommendedName>
        <fullName evidence="1">DUF2090 domain-containing protein</fullName>
    </recommendedName>
</protein>
<keyword evidence="3" id="KW-1185">Reference proteome</keyword>
<dbReference type="Pfam" id="PF09863">
    <property type="entry name" value="DUF2090"/>
    <property type="match status" value="1"/>
</dbReference>
<dbReference type="Proteomes" id="UP000654345">
    <property type="component" value="Unassembled WGS sequence"/>
</dbReference>
<name>A0ABQ3V6Z7_9CHLR</name>
<dbReference type="InterPro" id="IPR013785">
    <property type="entry name" value="Aldolase_TIM"/>
</dbReference>
<dbReference type="EMBL" id="BNJG01000006">
    <property type="protein sequence ID" value="GHO60693.1"/>
    <property type="molecule type" value="Genomic_DNA"/>
</dbReference>
<sequence>MVQAIEELRQAGVEPDVWKIEGLDQRIDCERIVEVAHRNGGQNVGLIVLGRGASQERMTHWLQAAASVPGFIGFAVGRTSWWNAVVAFEAKRLSLDEATTQIAQNFETWSRIFQEGRQISVAADSSQGDH</sequence>
<evidence type="ECO:0000313" key="2">
    <source>
        <dbReference type="EMBL" id="GHO60693.1"/>
    </source>
</evidence>
<feature type="domain" description="DUF2090" evidence="1">
    <location>
        <begin position="2"/>
        <end position="114"/>
    </location>
</feature>
<evidence type="ECO:0000313" key="3">
    <source>
        <dbReference type="Proteomes" id="UP000654345"/>
    </source>
</evidence>
<reference evidence="2 3" key="1">
    <citation type="journal article" date="2021" name="Int. J. Syst. Evol. Microbiol.">
        <title>Reticulibacter mediterranei gen. nov., sp. nov., within the new family Reticulibacteraceae fam. nov., and Ktedonospora formicarum gen. nov., sp. nov., Ktedonobacter robiniae sp. nov., Dictyobacter formicarum sp. nov. and Dictyobacter arantiisoli sp. nov., belonging to the class Ktedonobacteria.</title>
        <authorList>
            <person name="Yabe S."/>
            <person name="Zheng Y."/>
            <person name="Wang C.M."/>
            <person name="Sakai Y."/>
            <person name="Abe K."/>
            <person name="Yokota A."/>
            <person name="Donadio S."/>
            <person name="Cavaletti L."/>
            <person name="Monciardini P."/>
        </authorList>
    </citation>
    <scope>NUCLEOTIDE SEQUENCE [LARGE SCALE GENOMIC DNA]</scope>
    <source>
        <strain evidence="2 3">SOSP1-30</strain>
    </source>
</reference>
<organism evidence="2 3">
    <name type="scientific">Ktedonobacter robiniae</name>
    <dbReference type="NCBI Taxonomy" id="2778365"/>
    <lineage>
        <taxon>Bacteria</taxon>
        <taxon>Bacillati</taxon>
        <taxon>Chloroflexota</taxon>
        <taxon>Ktedonobacteria</taxon>
        <taxon>Ktedonobacterales</taxon>
        <taxon>Ktedonobacteraceae</taxon>
        <taxon>Ktedonobacter</taxon>
    </lineage>
</organism>
<accession>A0ABQ3V6Z7</accession>